<protein>
    <recommendedName>
        <fullName evidence="2">GYD domain-containing protein</fullName>
    </recommendedName>
</protein>
<comment type="caution">
    <text evidence="1">The sequence shown here is derived from an EMBL/GenBank/DDBJ whole genome shotgun (WGS) entry which is preliminary data.</text>
</comment>
<reference evidence="1" key="1">
    <citation type="journal article" date="2014" name="Front. Microbiol.">
        <title>High frequency of phylogenetically diverse reductive dehalogenase-homologous genes in deep subseafloor sedimentary metagenomes.</title>
        <authorList>
            <person name="Kawai M."/>
            <person name="Futagami T."/>
            <person name="Toyoda A."/>
            <person name="Takaki Y."/>
            <person name="Nishi S."/>
            <person name="Hori S."/>
            <person name="Arai W."/>
            <person name="Tsubouchi T."/>
            <person name="Morono Y."/>
            <person name="Uchiyama I."/>
            <person name="Ito T."/>
            <person name="Fujiyama A."/>
            <person name="Inagaki F."/>
            <person name="Takami H."/>
        </authorList>
    </citation>
    <scope>NUCLEOTIDE SEQUENCE</scope>
    <source>
        <strain evidence="1">Expedition CK06-06</strain>
    </source>
</reference>
<accession>X1NBL6</accession>
<name>X1NBL6_9ZZZZ</name>
<proteinExistence type="predicted"/>
<dbReference type="AlphaFoldDB" id="X1NBL6"/>
<evidence type="ECO:0000313" key="1">
    <source>
        <dbReference type="EMBL" id="GAI16049.1"/>
    </source>
</evidence>
<dbReference type="InterPro" id="IPR014845">
    <property type="entry name" value="GYD/TTHA1554"/>
</dbReference>
<dbReference type="Pfam" id="PF08734">
    <property type="entry name" value="GYD"/>
    <property type="match status" value="1"/>
</dbReference>
<gene>
    <name evidence="1" type="ORF">S06H3_11449</name>
</gene>
<sequence>MGTLTEQGLRNLEAMSIRHKRAVERAEERGAKILASYALIGQYDFLVILEAPDAKTAIHILTKEAEHGNVRYQTMEAIPMSEFAEFIQK</sequence>
<organism evidence="1">
    <name type="scientific">marine sediment metagenome</name>
    <dbReference type="NCBI Taxonomy" id="412755"/>
    <lineage>
        <taxon>unclassified sequences</taxon>
        <taxon>metagenomes</taxon>
        <taxon>ecological metagenomes</taxon>
    </lineage>
</organism>
<evidence type="ECO:0008006" key="2">
    <source>
        <dbReference type="Google" id="ProtNLM"/>
    </source>
</evidence>
<dbReference type="EMBL" id="BARV01005548">
    <property type="protein sequence ID" value="GAI16049.1"/>
    <property type="molecule type" value="Genomic_DNA"/>
</dbReference>